<dbReference type="Proteomes" id="UP000216024">
    <property type="component" value="Unassembled WGS sequence"/>
</dbReference>
<dbReference type="InterPro" id="IPR004147">
    <property type="entry name" value="ABC1_dom"/>
</dbReference>
<dbReference type="EMBL" id="NIBG01000005">
    <property type="protein sequence ID" value="PAB59976.1"/>
    <property type="molecule type" value="Genomic_DNA"/>
</dbReference>
<gene>
    <name evidence="4" type="ORF">CCE28_07500</name>
</gene>
<dbReference type="PROSITE" id="PS50011">
    <property type="entry name" value="PROTEIN_KINASE_DOM"/>
    <property type="match status" value="1"/>
</dbReference>
<protein>
    <submittedName>
        <fullName evidence="4">2-octaprenylphenol hydroxylase</fullName>
    </submittedName>
</protein>
<dbReference type="AlphaFoldDB" id="A0A267MKD2"/>
<name>A0A267MKD2_9FIRM</name>
<dbReference type="InterPro" id="IPR000719">
    <property type="entry name" value="Prot_kinase_dom"/>
</dbReference>
<dbReference type="InterPro" id="IPR050154">
    <property type="entry name" value="UbiB_kinase"/>
</dbReference>
<dbReference type="Pfam" id="PF03109">
    <property type="entry name" value="ABC1"/>
    <property type="match status" value="1"/>
</dbReference>
<dbReference type="CDD" id="cd05121">
    <property type="entry name" value="ABC1_ADCK3-like"/>
    <property type="match status" value="1"/>
</dbReference>
<organism evidence="4 5">
    <name type="scientific">Anaeromicrobium sediminis</name>
    <dbReference type="NCBI Taxonomy" id="1478221"/>
    <lineage>
        <taxon>Bacteria</taxon>
        <taxon>Bacillati</taxon>
        <taxon>Bacillota</taxon>
        <taxon>Clostridia</taxon>
        <taxon>Peptostreptococcales</taxon>
        <taxon>Thermotaleaceae</taxon>
        <taxon>Anaeromicrobium</taxon>
    </lineage>
</organism>
<evidence type="ECO:0000256" key="2">
    <source>
        <dbReference type="SAM" id="Phobius"/>
    </source>
</evidence>
<sequence>MSRYKHIKRYREIIRVFIKYGFGLVLDQLGILNYLDIKSRIINKEENEKQLSTEERLRLALEELGPTFIKLGQIMSTRPDLLPENIITELEKLHDNAPTFSFDEVKSCIEYELGEKLEDIFINFNKEPLAAASIAQVHSGKLQDGQQVVVKIQRPRIEKKIEEDMMILKDLAWFIDNHTKYGKLYEFSTMVSEFQNILRNELDFIIEGENTDIFKENLSKDKKIIIPTVYWNYTTRRILTLEHIDGIGLNDFEGLKKANVDFKFTARTISKSIFEQILRDGIYHGDPHPGNIMVFPDNKIAFLDFGMIGKLKEERKKQFLKILLGITFRNSKLIVEAITGLNIMNKRSEIKKLQYEIDNLRDKYIELPLNEIKLGEFFNEIFNLAFKYNITIPNEFTMLVKTLGTMEGVVEKLDPELNVLEVAEPIAKKLMLNIFSPKAIKNNITENILDYGTLVQGFPEFILNFFRKLEDDDYNLNLKLTGTKVILKHFDKITNKISFSIALLSLSIIIAGLIVGFGMAARVGAEEYLFSLSILKFGLVAALLMYLWLIFSIFKTGRF</sequence>
<feature type="transmembrane region" description="Helical" evidence="2">
    <location>
        <begin position="533"/>
        <end position="554"/>
    </location>
</feature>
<keyword evidence="5" id="KW-1185">Reference proteome</keyword>
<comment type="similarity">
    <text evidence="1">Belongs to the protein kinase superfamily. ADCK protein kinase family.</text>
</comment>
<proteinExistence type="inferred from homology"/>
<evidence type="ECO:0000259" key="3">
    <source>
        <dbReference type="PROSITE" id="PS50011"/>
    </source>
</evidence>
<evidence type="ECO:0000256" key="1">
    <source>
        <dbReference type="ARBA" id="ARBA00009670"/>
    </source>
</evidence>
<keyword evidence="2" id="KW-0472">Membrane</keyword>
<evidence type="ECO:0000313" key="5">
    <source>
        <dbReference type="Proteomes" id="UP000216024"/>
    </source>
</evidence>
<evidence type="ECO:0000313" key="4">
    <source>
        <dbReference type="EMBL" id="PAB59976.1"/>
    </source>
</evidence>
<comment type="caution">
    <text evidence="4">The sequence shown here is derived from an EMBL/GenBank/DDBJ whole genome shotgun (WGS) entry which is preliminary data.</text>
</comment>
<accession>A0A267MKD2</accession>
<dbReference type="GO" id="GO:0005524">
    <property type="term" value="F:ATP binding"/>
    <property type="evidence" value="ECO:0007669"/>
    <property type="project" value="InterPro"/>
</dbReference>
<feature type="domain" description="Protein kinase" evidence="3">
    <location>
        <begin position="123"/>
        <end position="454"/>
    </location>
</feature>
<dbReference type="OrthoDB" id="9795390at2"/>
<keyword evidence="2" id="KW-1133">Transmembrane helix</keyword>
<dbReference type="SUPFAM" id="SSF56112">
    <property type="entry name" value="Protein kinase-like (PK-like)"/>
    <property type="match status" value="1"/>
</dbReference>
<dbReference type="PANTHER" id="PTHR10566:SF113">
    <property type="entry name" value="PROTEIN ACTIVITY OF BC1 COMPLEX KINASE 7, CHLOROPLASTIC"/>
    <property type="match status" value="1"/>
</dbReference>
<dbReference type="GO" id="GO:0004672">
    <property type="term" value="F:protein kinase activity"/>
    <property type="evidence" value="ECO:0007669"/>
    <property type="project" value="InterPro"/>
</dbReference>
<dbReference type="InterPro" id="IPR011009">
    <property type="entry name" value="Kinase-like_dom_sf"/>
</dbReference>
<reference evidence="4 5" key="1">
    <citation type="submission" date="2017-06" db="EMBL/GenBank/DDBJ databases">
        <title>Draft genome sequence of anaerobic fermentative bacterium Anaeromicrobium sediminis DY2726D isolated from West Pacific Ocean sediments.</title>
        <authorList>
            <person name="Zeng X."/>
        </authorList>
    </citation>
    <scope>NUCLEOTIDE SEQUENCE [LARGE SCALE GENOMIC DNA]</scope>
    <source>
        <strain evidence="4 5">DY2726D</strain>
    </source>
</reference>
<dbReference type="PANTHER" id="PTHR10566">
    <property type="entry name" value="CHAPERONE-ACTIVITY OF BC1 COMPLEX CABC1 -RELATED"/>
    <property type="match status" value="1"/>
</dbReference>
<keyword evidence="2" id="KW-0812">Transmembrane</keyword>
<feature type="transmembrane region" description="Helical" evidence="2">
    <location>
        <begin position="497"/>
        <end position="521"/>
    </location>
</feature>